<dbReference type="AlphaFoldDB" id="A0A0U4ZQX1"/>
<proteinExistence type="predicted"/>
<dbReference type="Proteomes" id="UP000054771">
    <property type="component" value="Unassembled WGS sequence"/>
</dbReference>
<sequence length="594" mass="66210">MLSQLPLELVDAIADLLPQRSVWSLSLVSTILYAALFPRLHRAITFRASNEWALNILDVGLFLGDCPDYRAGEILHYTRQLTVKAPIRIARFHRCVYNSNFFPPATSPRGLTLGSPHEPTAHSGFLESLSSQIHQVFPRLEPGILHSFQWHIGTCIPANVLDAQGHLVHHQKQIRRLSLITNGTCPHAGQHLEGLSCFTALSELEWEGALYLIPVGGESTKPLWLCGYRGLFPSSFRDDHTRPDLDGYSLLTSLTLSRVSFPSALLPGVQRSPFRALQALTLRDCPSELHFLQLLARSSRPVSLRYFEISSDCLRESGERLAFIAIVEFLLSFRGLQYLYLKISNFPQFLPGLDDAIHHHQSALRGLIFHERRLMAVDREQIFEELRDDVTVTLASIPRILRKICSPIALGLCLRPASTESSRQPTNTFVYSDPPPAIQWGGKNPLRPPAGDPFAAAERYGPMAPVASLKIQEVEGRRTRLLANAKGVGTSGVRQAGQWAFGPAGLPALQILAFGDFSHGDRYREQQVLIQRKRPDRSSNGTSHRECYTANRAFCLADIDNDSFWDDLPLDGLNGPRFLSACPSTGLMESPYDL</sequence>
<keyword evidence="2" id="KW-1185">Reference proteome</keyword>
<accession>A0A0U4ZQX1</accession>
<reference evidence="2" key="1">
    <citation type="journal article" date="2016" name="Genome Announc.">
        <title>Draft genome sequences of fungus Aspergillus calidoustus.</title>
        <authorList>
            <person name="Horn F."/>
            <person name="Linde J."/>
            <person name="Mattern D.J."/>
            <person name="Walther G."/>
            <person name="Guthke R."/>
            <person name="Scherlach K."/>
            <person name="Martin K."/>
            <person name="Brakhage A.A."/>
            <person name="Petzke L."/>
            <person name="Valiante V."/>
        </authorList>
    </citation>
    <scope>NUCLEOTIDE SEQUENCE [LARGE SCALE GENOMIC DNA]</scope>
    <source>
        <strain evidence="2">SF006504</strain>
    </source>
</reference>
<name>A0A0U4ZQX1_ASPCI</name>
<dbReference type="OrthoDB" id="1720422at2759"/>
<gene>
    <name evidence="1" type="ORF">ASPCAL14846</name>
</gene>
<evidence type="ECO:0000313" key="1">
    <source>
        <dbReference type="EMBL" id="CEL11749.1"/>
    </source>
</evidence>
<dbReference type="EMBL" id="CDMC01000031">
    <property type="protein sequence ID" value="CEL11749.1"/>
    <property type="molecule type" value="Genomic_DNA"/>
</dbReference>
<evidence type="ECO:0000313" key="2">
    <source>
        <dbReference type="Proteomes" id="UP000054771"/>
    </source>
</evidence>
<organism evidence="1 2">
    <name type="scientific">Aspergillus calidoustus</name>
    <dbReference type="NCBI Taxonomy" id="454130"/>
    <lineage>
        <taxon>Eukaryota</taxon>
        <taxon>Fungi</taxon>
        <taxon>Dikarya</taxon>
        <taxon>Ascomycota</taxon>
        <taxon>Pezizomycotina</taxon>
        <taxon>Eurotiomycetes</taxon>
        <taxon>Eurotiomycetidae</taxon>
        <taxon>Eurotiales</taxon>
        <taxon>Aspergillaceae</taxon>
        <taxon>Aspergillus</taxon>
        <taxon>Aspergillus subgen. Nidulantes</taxon>
    </lineage>
</organism>
<protein>
    <recommendedName>
        <fullName evidence="3">F-box domain-containing protein</fullName>
    </recommendedName>
</protein>
<evidence type="ECO:0008006" key="3">
    <source>
        <dbReference type="Google" id="ProtNLM"/>
    </source>
</evidence>
<dbReference type="STRING" id="454130.A0A0U4ZQX1"/>
<dbReference type="OMA" id="APMGCHF"/>